<evidence type="ECO:0000256" key="3">
    <source>
        <dbReference type="ARBA" id="ARBA00023015"/>
    </source>
</evidence>
<evidence type="ECO:0000256" key="4">
    <source>
        <dbReference type="ARBA" id="ARBA00023159"/>
    </source>
</evidence>
<evidence type="ECO:0000256" key="6">
    <source>
        <dbReference type="ARBA" id="ARBA00023242"/>
    </source>
</evidence>
<dbReference type="GO" id="GO:0003713">
    <property type="term" value="F:transcription coactivator activity"/>
    <property type="evidence" value="ECO:0007669"/>
    <property type="project" value="TreeGrafter"/>
</dbReference>
<evidence type="ECO:0000256" key="7">
    <source>
        <dbReference type="SAM" id="MobiDB-lite"/>
    </source>
</evidence>
<dbReference type="EMBL" id="JAPFRF010000005">
    <property type="protein sequence ID" value="KAJ7331800.1"/>
    <property type="molecule type" value="Genomic_DNA"/>
</dbReference>
<protein>
    <submittedName>
        <fullName evidence="8">Uncharacterized protein</fullName>
    </submittedName>
</protein>
<comment type="similarity">
    <text evidence="2">Belongs to the CITED family.</text>
</comment>
<keyword evidence="5" id="KW-0804">Transcription</keyword>
<feature type="compositionally biased region" description="Low complexity" evidence="7">
    <location>
        <begin position="58"/>
        <end position="67"/>
    </location>
</feature>
<evidence type="ECO:0000256" key="1">
    <source>
        <dbReference type="ARBA" id="ARBA00004123"/>
    </source>
</evidence>
<keyword evidence="4" id="KW-0010">Activator</keyword>
<keyword evidence="9" id="KW-1185">Reference proteome</keyword>
<evidence type="ECO:0000313" key="9">
    <source>
        <dbReference type="Proteomes" id="UP001142489"/>
    </source>
</evidence>
<organism evidence="8 9">
    <name type="scientific">Phrynocephalus forsythii</name>
    <dbReference type="NCBI Taxonomy" id="171643"/>
    <lineage>
        <taxon>Eukaryota</taxon>
        <taxon>Metazoa</taxon>
        <taxon>Chordata</taxon>
        <taxon>Craniata</taxon>
        <taxon>Vertebrata</taxon>
        <taxon>Euteleostomi</taxon>
        <taxon>Lepidosauria</taxon>
        <taxon>Squamata</taxon>
        <taxon>Bifurcata</taxon>
        <taxon>Unidentata</taxon>
        <taxon>Episquamata</taxon>
        <taxon>Toxicofera</taxon>
        <taxon>Iguania</taxon>
        <taxon>Acrodonta</taxon>
        <taxon>Agamidae</taxon>
        <taxon>Agaminae</taxon>
        <taxon>Phrynocephalus</taxon>
    </lineage>
</organism>
<reference evidence="8" key="1">
    <citation type="journal article" date="2023" name="DNA Res.">
        <title>Chromosome-level genome assembly of Phrynocephalus forsythii using third-generation DNA sequencing and Hi-C analysis.</title>
        <authorList>
            <person name="Qi Y."/>
            <person name="Zhao W."/>
            <person name="Zhao Y."/>
            <person name="Niu C."/>
            <person name="Cao S."/>
            <person name="Zhang Y."/>
        </authorList>
    </citation>
    <scope>NUCLEOTIDE SEQUENCE</scope>
    <source>
        <tissue evidence="8">Muscle</tissue>
    </source>
</reference>
<dbReference type="GO" id="GO:0005634">
    <property type="term" value="C:nucleus"/>
    <property type="evidence" value="ECO:0007669"/>
    <property type="project" value="UniProtKB-SubCell"/>
</dbReference>
<keyword evidence="3" id="KW-0805">Transcription regulation</keyword>
<evidence type="ECO:0000256" key="5">
    <source>
        <dbReference type="ARBA" id="ARBA00023163"/>
    </source>
</evidence>
<dbReference type="OrthoDB" id="8939897at2759"/>
<comment type="caution">
    <text evidence="8">The sequence shown here is derived from an EMBL/GenBank/DDBJ whole genome shotgun (WGS) entry which is preliminary data.</text>
</comment>
<dbReference type="PANTHER" id="PTHR17045">
    <property type="entry name" value="MELANOCYTE SPECIFIC GENE RELATED CITED"/>
    <property type="match status" value="1"/>
</dbReference>
<comment type="subcellular location">
    <subcellularLocation>
        <location evidence="1">Nucleus</location>
    </subcellularLocation>
</comment>
<sequence length="102" mass="11312">MNGIQGGPQHAQHSLRMLSVNHQMMQYGVPTMDGLMRLRPGLNGQMGHHQVPNTMMFSSPSQQPQQQYMGPVGAQQLMASMHLQKLNTQYQGYPLMGMSNGS</sequence>
<feature type="non-terminal residue" evidence="8">
    <location>
        <position position="102"/>
    </location>
</feature>
<gene>
    <name evidence="8" type="ORF">JRQ81_013980</name>
</gene>
<dbReference type="Proteomes" id="UP001142489">
    <property type="component" value="Unassembled WGS sequence"/>
</dbReference>
<keyword evidence="6" id="KW-0539">Nucleus</keyword>
<dbReference type="InterPro" id="IPR007576">
    <property type="entry name" value="CITED"/>
</dbReference>
<evidence type="ECO:0000313" key="8">
    <source>
        <dbReference type="EMBL" id="KAJ7331800.1"/>
    </source>
</evidence>
<feature type="region of interest" description="Disordered" evidence="7">
    <location>
        <begin position="39"/>
        <end position="69"/>
    </location>
</feature>
<evidence type="ECO:0000256" key="2">
    <source>
        <dbReference type="ARBA" id="ARBA00006967"/>
    </source>
</evidence>
<accession>A0A9Q1B320</accession>
<dbReference type="Pfam" id="PF04487">
    <property type="entry name" value="CITED"/>
    <property type="match status" value="1"/>
</dbReference>
<name>A0A9Q1B320_9SAUR</name>
<proteinExistence type="inferred from homology"/>
<dbReference type="AlphaFoldDB" id="A0A9Q1B320"/>
<dbReference type="PANTHER" id="PTHR17045:SF5">
    <property type="entry name" value="CBP_P300-INTERACTING TRANSACTIVATOR 4"/>
    <property type="match status" value="1"/>
</dbReference>